<evidence type="ECO:0000313" key="4">
    <source>
        <dbReference type="EMBL" id="OWF37958.1"/>
    </source>
</evidence>
<reference evidence="4 5" key="1">
    <citation type="journal article" date="2017" name="Nat. Ecol. Evol.">
        <title>Scallop genome provides insights into evolution of bilaterian karyotype and development.</title>
        <authorList>
            <person name="Wang S."/>
            <person name="Zhang J."/>
            <person name="Jiao W."/>
            <person name="Li J."/>
            <person name="Xun X."/>
            <person name="Sun Y."/>
            <person name="Guo X."/>
            <person name="Huan P."/>
            <person name="Dong B."/>
            <person name="Zhang L."/>
            <person name="Hu X."/>
            <person name="Sun X."/>
            <person name="Wang J."/>
            <person name="Zhao C."/>
            <person name="Wang Y."/>
            <person name="Wang D."/>
            <person name="Huang X."/>
            <person name="Wang R."/>
            <person name="Lv J."/>
            <person name="Li Y."/>
            <person name="Zhang Z."/>
            <person name="Liu B."/>
            <person name="Lu W."/>
            <person name="Hui Y."/>
            <person name="Liang J."/>
            <person name="Zhou Z."/>
            <person name="Hou R."/>
            <person name="Li X."/>
            <person name="Liu Y."/>
            <person name="Li H."/>
            <person name="Ning X."/>
            <person name="Lin Y."/>
            <person name="Zhao L."/>
            <person name="Xing Q."/>
            <person name="Dou J."/>
            <person name="Li Y."/>
            <person name="Mao J."/>
            <person name="Guo H."/>
            <person name="Dou H."/>
            <person name="Li T."/>
            <person name="Mu C."/>
            <person name="Jiang W."/>
            <person name="Fu Q."/>
            <person name="Fu X."/>
            <person name="Miao Y."/>
            <person name="Liu J."/>
            <person name="Yu Q."/>
            <person name="Li R."/>
            <person name="Liao H."/>
            <person name="Li X."/>
            <person name="Kong Y."/>
            <person name="Jiang Z."/>
            <person name="Chourrout D."/>
            <person name="Li R."/>
            <person name="Bao Z."/>
        </authorList>
    </citation>
    <scope>NUCLEOTIDE SEQUENCE [LARGE SCALE GENOMIC DNA]</scope>
    <source>
        <strain evidence="4 5">PY_sf001</strain>
    </source>
</reference>
<keyword evidence="3" id="KW-1133">Transmembrane helix</keyword>
<dbReference type="SUPFAM" id="SSF57424">
    <property type="entry name" value="LDL receptor-like module"/>
    <property type="match status" value="1"/>
</dbReference>
<evidence type="ECO:0000313" key="5">
    <source>
        <dbReference type="Proteomes" id="UP000242188"/>
    </source>
</evidence>
<keyword evidence="5" id="KW-1185">Reference proteome</keyword>
<organism evidence="4 5">
    <name type="scientific">Mizuhopecten yessoensis</name>
    <name type="common">Japanese scallop</name>
    <name type="synonym">Patinopecten yessoensis</name>
    <dbReference type="NCBI Taxonomy" id="6573"/>
    <lineage>
        <taxon>Eukaryota</taxon>
        <taxon>Metazoa</taxon>
        <taxon>Spiralia</taxon>
        <taxon>Lophotrochozoa</taxon>
        <taxon>Mollusca</taxon>
        <taxon>Bivalvia</taxon>
        <taxon>Autobranchia</taxon>
        <taxon>Pteriomorphia</taxon>
        <taxon>Pectinida</taxon>
        <taxon>Pectinoidea</taxon>
        <taxon>Pectinidae</taxon>
        <taxon>Mizuhopecten</taxon>
    </lineage>
</organism>
<keyword evidence="4" id="KW-0675">Receptor</keyword>
<dbReference type="Gene3D" id="4.10.400.10">
    <property type="entry name" value="Low-density Lipoprotein Receptor"/>
    <property type="match status" value="1"/>
</dbReference>
<keyword evidence="3" id="KW-0812">Transmembrane</keyword>
<dbReference type="OrthoDB" id="19606at2759"/>
<dbReference type="Pfam" id="PF00057">
    <property type="entry name" value="Ldl_recept_a"/>
    <property type="match status" value="1"/>
</dbReference>
<dbReference type="Proteomes" id="UP000242188">
    <property type="component" value="Unassembled WGS sequence"/>
</dbReference>
<gene>
    <name evidence="4" type="ORF">KP79_PYT14278</name>
</gene>
<dbReference type="SMART" id="SM00192">
    <property type="entry name" value="LDLa"/>
    <property type="match status" value="1"/>
</dbReference>
<name>A0A210PN89_MIZYE</name>
<comment type="caution">
    <text evidence="4">The sequence shown here is derived from an EMBL/GenBank/DDBJ whole genome shotgun (WGS) entry which is preliminary data.</text>
</comment>
<feature type="disulfide bond" evidence="2">
    <location>
        <begin position="29"/>
        <end position="47"/>
    </location>
</feature>
<accession>A0A210PN89</accession>
<dbReference type="CDD" id="cd12087">
    <property type="entry name" value="TM_EGFR-like"/>
    <property type="match status" value="1"/>
</dbReference>
<dbReference type="InterPro" id="IPR002172">
    <property type="entry name" value="LDrepeatLR_classA_rpt"/>
</dbReference>
<proteinExistence type="predicted"/>
<dbReference type="EMBL" id="NEDP02005575">
    <property type="protein sequence ID" value="OWF37958.1"/>
    <property type="molecule type" value="Genomic_DNA"/>
</dbReference>
<keyword evidence="3" id="KW-0472">Membrane</keyword>
<dbReference type="CDD" id="cd00112">
    <property type="entry name" value="LDLa"/>
    <property type="match status" value="1"/>
</dbReference>
<dbReference type="InterPro" id="IPR036055">
    <property type="entry name" value="LDL_receptor-like_sf"/>
</dbReference>
<feature type="disulfide bond" evidence="2">
    <location>
        <begin position="41"/>
        <end position="56"/>
    </location>
</feature>
<protein>
    <submittedName>
        <fullName evidence="4">Low-density lipoprotein receptor</fullName>
    </submittedName>
</protein>
<keyword evidence="4" id="KW-0449">Lipoprotein</keyword>
<evidence type="ECO:0000256" key="1">
    <source>
        <dbReference type="ARBA" id="ARBA00023157"/>
    </source>
</evidence>
<dbReference type="AlphaFoldDB" id="A0A210PN89"/>
<sequence length="248" mass="27932">MRETFINDVSDATCSCLRNRACLTDEYQCSDGTCIPHMFLCDGRKDCLDGRDEGRCVVETIDTSAISMSLTLGIIAGCIFLLSIIGLVVLFFIWQRNRRRNISNSGNEPLKPESNYTDVTSHHMCLHHDNHPLMPTKDSVHPLITQEEQMVVKGEKEKTYSKTENGNLTSIMRRSMLLYQPFEQQSSYNMFSSLDIDFGEELLCTSTPKQGKRGQLRPIITLDTSPIKDTSKGDLSKALNLSMFSSIT</sequence>
<dbReference type="PROSITE" id="PS50068">
    <property type="entry name" value="LDLRA_2"/>
    <property type="match status" value="1"/>
</dbReference>
<evidence type="ECO:0000256" key="3">
    <source>
        <dbReference type="SAM" id="Phobius"/>
    </source>
</evidence>
<feature type="transmembrane region" description="Helical" evidence="3">
    <location>
        <begin position="72"/>
        <end position="94"/>
    </location>
</feature>
<evidence type="ECO:0000256" key="2">
    <source>
        <dbReference type="PROSITE-ProRule" id="PRU00124"/>
    </source>
</evidence>
<feature type="disulfide bond" evidence="2">
    <location>
        <begin position="22"/>
        <end position="34"/>
    </location>
</feature>
<keyword evidence="1 2" id="KW-1015">Disulfide bond</keyword>